<keyword evidence="2" id="KW-1185">Reference proteome</keyword>
<name>A0ABR5AX89_BACBA</name>
<gene>
    <name evidence="1" type="ORF">SD77_3199</name>
</gene>
<evidence type="ECO:0008006" key="3">
    <source>
        <dbReference type="Google" id="ProtNLM"/>
    </source>
</evidence>
<reference evidence="1 2" key="1">
    <citation type="submission" date="2015-01" db="EMBL/GenBank/DDBJ databases">
        <title>Genome Assembly of Bacillus badius MTCC 1458.</title>
        <authorList>
            <person name="Verma A."/>
            <person name="Khatri I."/>
            <person name="Mual P."/>
            <person name="Subramanian S."/>
            <person name="Krishnamurthi S."/>
        </authorList>
    </citation>
    <scope>NUCLEOTIDE SEQUENCE [LARGE SCALE GENOMIC DNA]</scope>
    <source>
        <strain evidence="1 2">MTCC 1458</strain>
    </source>
</reference>
<proteinExistence type="predicted"/>
<organism evidence="1 2">
    <name type="scientific">Bacillus badius</name>
    <dbReference type="NCBI Taxonomy" id="1455"/>
    <lineage>
        <taxon>Bacteria</taxon>
        <taxon>Bacillati</taxon>
        <taxon>Bacillota</taxon>
        <taxon>Bacilli</taxon>
        <taxon>Bacillales</taxon>
        <taxon>Bacillaceae</taxon>
        <taxon>Pseudobacillus</taxon>
    </lineage>
</organism>
<dbReference type="Proteomes" id="UP000031982">
    <property type="component" value="Unassembled WGS sequence"/>
</dbReference>
<accession>A0ABR5AX89</accession>
<evidence type="ECO:0000313" key="2">
    <source>
        <dbReference type="Proteomes" id="UP000031982"/>
    </source>
</evidence>
<comment type="caution">
    <text evidence="1">The sequence shown here is derived from an EMBL/GenBank/DDBJ whole genome shotgun (WGS) entry which is preliminary data.</text>
</comment>
<sequence length="65" mass="7331">MIRSLTNSSQQIGYSGRFFGLVRQQIGLLLKVSFSPMKTKDSSVLLKQRKTELSFLISNLPKNQA</sequence>
<protein>
    <recommendedName>
        <fullName evidence="3">Mobile element protein</fullName>
    </recommendedName>
</protein>
<dbReference type="EMBL" id="JXLP01000003">
    <property type="protein sequence ID" value="KIL79333.1"/>
    <property type="molecule type" value="Genomic_DNA"/>
</dbReference>
<evidence type="ECO:0000313" key="1">
    <source>
        <dbReference type="EMBL" id="KIL79333.1"/>
    </source>
</evidence>